<feature type="active site" description="Proton acceptor" evidence="11">
    <location>
        <position position="316"/>
    </location>
</feature>
<evidence type="ECO:0000256" key="8">
    <source>
        <dbReference type="ARBA" id="ARBA00022679"/>
    </source>
</evidence>
<comment type="function">
    <text evidence="1 11">Catalyzes the synthesis of alpha-ribazole-5'-phosphate from nicotinate mononucleotide (NAMN) and 5,6-dimethylbenzimidazole (DMB).</text>
</comment>
<evidence type="ECO:0000256" key="2">
    <source>
        <dbReference type="ARBA" id="ARBA00005049"/>
    </source>
</evidence>
<dbReference type="GO" id="GO:0008939">
    <property type="term" value="F:nicotinate-nucleotide-dimethylbenzimidazole phosphoribosyltransferase activity"/>
    <property type="evidence" value="ECO:0007669"/>
    <property type="project" value="UniProtKB-EC"/>
</dbReference>
<dbReference type="NCBIfam" id="NF000996">
    <property type="entry name" value="PRK00105.1"/>
    <property type="match status" value="1"/>
</dbReference>
<proteinExistence type="inferred from homology"/>
<comment type="caution">
    <text evidence="12">The sequence shown here is derived from an EMBL/GenBank/DDBJ whole genome shotgun (WGS) entry which is preliminary data.</text>
</comment>
<evidence type="ECO:0000256" key="11">
    <source>
        <dbReference type="HAMAP-Rule" id="MF_00230"/>
    </source>
</evidence>
<evidence type="ECO:0000256" key="3">
    <source>
        <dbReference type="ARBA" id="ARBA00007110"/>
    </source>
</evidence>
<dbReference type="NCBIfam" id="TIGR03160">
    <property type="entry name" value="cobT_DBIPRT"/>
    <property type="match status" value="1"/>
</dbReference>
<evidence type="ECO:0000256" key="9">
    <source>
        <dbReference type="ARBA" id="ARBA00030686"/>
    </source>
</evidence>
<evidence type="ECO:0000256" key="1">
    <source>
        <dbReference type="ARBA" id="ARBA00002197"/>
    </source>
</evidence>
<keyword evidence="7 11" id="KW-0328">Glycosyltransferase</keyword>
<dbReference type="Proteomes" id="UP001523566">
    <property type="component" value="Unassembled WGS sequence"/>
</dbReference>
<evidence type="ECO:0000313" key="13">
    <source>
        <dbReference type="Proteomes" id="UP001523566"/>
    </source>
</evidence>
<keyword evidence="13" id="KW-1185">Reference proteome</keyword>
<name>A0ABT1E8L4_9FIRM</name>
<dbReference type="RefSeq" id="WP_262065953.1">
    <property type="nucleotide sequence ID" value="NZ_JAMXOD010000008.1"/>
</dbReference>
<gene>
    <name evidence="11 12" type="primary">cobT</name>
    <name evidence="12" type="ORF">NK125_07025</name>
</gene>
<evidence type="ECO:0000256" key="7">
    <source>
        <dbReference type="ARBA" id="ARBA00022676"/>
    </source>
</evidence>
<dbReference type="InterPro" id="IPR023195">
    <property type="entry name" value="Nict_dMeBzImd_PRibTrfase_N"/>
</dbReference>
<dbReference type="Gene3D" id="3.40.50.10210">
    <property type="match status" value="1"/>
</dbReference>
<dbReference type="CDD" id="cd02439">
    <property type="entry name" value="DMB-PRT_CobT"/>
    <property type="match status" value="1"/>
</dbReference>
<dbReference type="InterPro" id="IPR003200">
    <property type="entry name" value="Nict_dMeBzImd_PRibTrfase"/>
</dbReference>
<evidence type="ECO:0000256" key="4">
    <source>
        <dbReference type="ARBA" id="ARBA00011991"/>
    </source>
</evidence>
<evidence type="ECO:0000313" key="12">
    <source>
        <dbReference type="EMBL" id="MCP1102169.1"/>
    </source>
</evidence>
<sequence>MKIDEIEKKISEADQESMEAAGHRWKTVAKPLDSLGKLEEAVIRIAGMKKCANFTLDRRGLIIMCGDNGIVQEGVTQTGSEVTAIVANNFTKGTASVCIMGKLAGVDIFPIDIGMNVDVPSLTQKEYKVAYGTRNFLVEPAITREEVERAISVGIEVVRKRKEEGYEILATGEMGIGNTTTSSAIASVLLDEPVERMTGKGAGLDQAGLKRKIEVIEAGIKKHQPKKEDILDVLSKVGGLDVAGLVGVFLGGGVYRIPIIIDGFISSVAALCALQLVPRCRDYMVPSHVSKEPGGQHLLDALGFSPLLTCDMSLGEGSGAVGVIPLLDMGLQVYRKMSTFEEINVNRYEELK</sequence>
<evidence type="ECO:0000256" key="10">
    <source>
        <dbReference type="ARBA" id="ARBA00047340"/>
    </source>
</evidence>
<evidence type="ECO:0000256" key="6">
    <source>
        <dbReference type="ARBA" id="ARBA00022573"/>
    </source>
</evidence>
<dbReference type="EMBL" id="JAMZFW010000008">
    <property type="protein sequence ID" value="MCP1102169.1"/>
    <property type="molecule type" value="Genomic_DNA"/>
</dbReference>
<comment type="similarity">
    <text evidence="3 11">Belongs to the CobT family.</text>
</comment>
<reference evidence="12 13" key="1">
    <citation type="journal article" date="2022" name="Genome Biol. Evol.">
        <title>Host diet, physiology and behaviors set the stage for Lachnospiraceae cladogenesis.</title>
        <authorList>
            <person name="Vera-Ponce De Leon A."/>
            <person name="Schneider M."/>
            <person name="Jahnes B.C."/>
            <person name="Sadowski V."/>
            <person name="Camuy-Velez L.A."/>
            <person name="Duan J."/>
            <person name="Sabree Z.L."/>
        </authorList>
    </citation>
    <scope>NUCLEOTIDE SEQUENCE [LARGE SCALE GENOMIC DNA]</scope>
    <source>
        <strain evidence="12 13">PAL113</strain>
    </source>
</reference>
<dbReference type="SUPFAM" id="SSF52733">
    <property type="entry name" value="Nicotinate mononucleotide:5,6-dimethylbenzimidazole phosphoribosyltransferase (CobT)"/>
    <property type="match status" value="1"/>
</dbReference>
<dbReference type="InterPro" id="IPR036087">
    <property type="entry name" value="Nict_dMeBzImd_PRibTrfase_sf"/>
</dbReference>
<dbReference type="InterPro" id="IPR017846">
    <property type="entry name" value="Nict_dMeBzImd_PRibTrfase_bact"/>
</dbReference>
<comment type="catalytic activity">
    <reaction evidence="10 11">
        <text>5,6-dimethylbenzimidazole + nicotinate beta-D-ribonucleotide = alpha-ribazole 5'-phosphate + nicotinate + H(+)</text>
        <dbReference type="Rhea" id="RHEA:11196"/>
        <dbReference type="ChEBI" id="CHEBI:15378"/>
        <dbReference type="ChEBI" id="CHEBI:15890"/>
        <dbReference type="ChEBI" id="CHEBI:32544"/>
        <dbReference type="ChEBI" id="CHEBI:57502"/>
        <dbReference type="ChEBI" id="CHEBI:57918"/>
        <dbReference type="EC" id="2.4.2.21"/>
    </reaction>
</comment>
<accession>A0ABT1E8L4</accession>
<dbReference type="PANTHER" id="PTHR43463">
    <property type="entry name" value="NICOTINATE-NUCLEOTIDE--DIMETHYLBENZIMIDAZOLE PHOSPHORIBOSYLTRANSFERASE"/>
    <property type="match status" value="1"/>
</dbReference>
<dbReference type="EC" id="2.4.2.21" evidence="4 11"/>
<dbReference type="Pfam" id="PF02277">
    <property type="entry name" value="DBI_PRT"/>
    <property type="match status" value="1"/>
</dbReference>
<comment type="pathway">
    <text evidence="2 11">Nucleoside biosynthesis; alpha-ribazole biosynthesis; alpha-ribazole from 5,6-dimethylbenzimidazole: step 1/2.</text>
</comment>
<evidence type="ECO:0000256" key="5">
    <source>
        <dbReference type="ARBA" id="ARBA00015486"/>
    </source>
</evidence>
<dbReference type="HAMAP" id="MF_00230">
    <property type="entry name" value="CobT"/>
    <property type="match status" value="1"/>
</dbReference>
<keyword evidence="8 11" id="KW-0808">Transferase</keyword>
<organism evidence="12 13">
    <name type="scientific">Aequitasia blattaphilus</name>
    <dbReference type="NCBI Taxonomy" id="2949332"/>
    <lineage>
        <taxon>Bacteria</taxon>
        <taxon>Bacillati</taxon>
        <taxon>Bacillota</taxon>
        <taxon>Clostridia</taxon>
        <taxon>Lachnospirales</taxon>
        <taxon>Lachnospiraceae</taxon>
        <taxon>Aequitasia</taxon>
    </lineage>
</organism>
<dbReference type="Gene3D" id="1.10.1610.10">
    <property type="match status" value="1"/>
</dbReference>
<dbReference type="PANTHER" id="PTHR43463:SF1">
    <property type="entry name" value="NICOTINATE-NUCLEOTIDE--DIMETHYLBENZIMIDAZOLE PHOSPHORIBOSYLTRANSFERASE"/>
    <property type="match status" value="1"/>
</dbReference>
<keyword evidence="6 11" id="KW-0169">Cobalamin biosynthesis</keyword>
<protein>
    <recommendedName>
        <fullName evidence="5 11">Nicotinate-nucleotide--dimethylbenzimidazole phosphoribosyltransferase</fullName>
        <shortName evidence="11">NN:DBI PRT</shortName>
        <ecNumber evidence="4 11">2.4.2.21</ecNumber>
    </recommendedName>
    <alternativeName>
        <fullName evidence="9 11">N(1)-alpha-phosphoribosyltransferase</fullName>
    </alternativeName>
</protein>